<name>A0ABY8S5G8_9GAMM</name>
<dbReference type="RefSeq" id="WP_283268390.1">
    <property type="nucleotide sequence ID" value="NZ_CP125669.1"/>
</dbReference>
<reference evidence="1 2" key="1">
    <citation type="submission" date="2023-05" db="EMBL/GenBank/DDBJ databases">
        <title>The complete genome of Acinetobacter sp. nov KCTC 92772.</title>
        <authorList>
            <person name="Zhou G."/>
        </authorList>
    </citation>
    <scope>NUCLEOTIDE SEQUENCE [LARGE SCALE GENOMIC DNA]</scope>
    <source>
        <strain evidence="1 2">KCTC 92772</strain>
    </source>
</reference>
<sequence length="126" mass="14154">MSKVLNDLPASARNSISRVLKVLAARNNSQIADQLGLDPSSFSRMKNDKKSNGLSDIENVCAMLDSLGLKIVPKHYRLIHEEKLSALLVMSKAWMRRLGSVDDLFQDDIDDHRIDIELGYSEKEKA</sequence>
<evidence type="ECO:0000313" key="1">
    <source>
        <dbReference type="EMBL" id="WHP06790.1"/>
    </source>
</evidence>
<accession>A0ABY8S5G8</accession>
<protein>
    <submittedName>
        <fullName evidence="1">Transcriptional regulator</fullName>
    </submittedName>
</protein>
<gene>
    <name evidence="1" type="ORF">QLH32_04780</name>
</gene>
<dbReference type="SUPFAM" id="SSF47413">
    <property type="entry name" value="lambda repressor-like DNA-binding domains"/>
    <property type="match status" value="1"/>
</dbReference>
<proteinExistence type="predicted"/>
<dbReference type="InterPro" id="IPR010982">
    <property type="entry name" value="Lambda_DNA-bd_dom_sf"/>
</dbReference>
<dbReference type="Gene3D" id="1.10.260.40">
    <property type="entry name" value="lambda repressor-like DNA-binding domains"/>
    <property type="match status" value="1"/>
</dbReference>
<dbReference type="Proteomes" id="UP001229836">
    <property type="component" value="Chromosome"/>
</dbReference>
<keyword evidence="2" id="KW-1185">Reference proteome</keyword>
<dbReference type="EMBL" id="CP125669">
    <property type="protein sequence ID" value="WHP06790.1"/>
    <property type="molecule type" value="Genomic_DNA"/>
</dbReference>
<organism evidence="1 2">
    <name type="scientific">Acinetobacter corruptisaponis</name>
    <dbReference type="NCBI Taxonomy" id="3045147"/>
    <lineage>
        <taxon>Bacteria</taxon>
        <taxon>Pseudomonadati</taxon>
        <taxon>Pseudomonadota</taxon>
        <taxon>Gammaproteobacteria</taxon>
        <taxon>Moraxellales</taxon>
        <taxon>Moraxellaceae</taxon>
        <taxon>Acinetobacter</taxon>
    </lineage>
</organism>
<evidence type="ECO:0000313" key="2">
    <source>
        <dbReference type="Proteomes" id="UP001229836"/>
    </source>
</evidence>